<evidence type="ECO:0000313" key="10">
    <source>
        <dbReference type="Proteomes" id="UP000627205"/>
    </source>
</evidence>
<proteinExistence type="predicted"/>
<dbReference type="GO" id="GO:0016763">
    <property type="term" value="F:pentosyltransferase activity"/>
    <property type="evidence" value="ECO:0007669"/>
    <property type="project" value="TreeGrafter"/>
</dbReference>
<dbReference type="InterPro" id="IPR050297">
    <property type="entry name" value="LipidA_mod_glycosyltrf_83"/>
</dbReference>
<evidence type="ECO:0000313" key="9">
    <source>
        <dbReference type="EMBL" id="GGI54031.1"/>
    </source>
</evidence>
<feature type="transmembrane region" description="Helical" evidence="8">
    <location>
        <begin position="316"/>
        <end position="335"/>
    </location>
</feature>
<keyword evidence="5 8" id="KW-0812">Transmembrane</keyword>
<feature type="transmembrane region" description="Helical" evidence="8">
    <location>
        <begin position="98"/>
        <end position="120"/>
    </location>
</feature>
<evidence type="ECO:0000256" key="5">
    <source>
        <dbReference type="ARBA" id="ARBA00022692"/>
    </source>
</evidence>
<keyword evidence="2" id="KW-1003">Cell membrane</keyword>
<dbReference type="GO" id="GO:0009103">
    <property type="term" value="P:lipopolysaccharide biosynthetic process"/>
    <property type="evidence" value="ECO:0007669"/>
    <property type="project" value="UniProtKB-ARBA"/>
</dbReference>
<accession>A0A8J3F5Y5</accession>
<keyword evidence="10" id="KW-1185">Reference proteome</keyword>
<evidence type="ECO:0000256" key="8">
    <source>
        <dbReference type="SAM" id="Phobius"/>
    </source>
</evidence>
<keyword evidence="7 8" id="KW-0472">Membrane</keyword>
<organism evidence="9 10">
    <name type="scientific">Oxalicibacterium solurbis</name>
    <dbReference type="NCBI Taxonomy" id="69280"/>
    <lineage>
        <taxon>Bacteria</taxon>
        <taxon>Pseudomonadati</taxon>
        <taxon>Pseudomonadota</taxon>
        <taxon>Betaproteobacteria</taxon>
        <taxon>Burkholderiales</taxon>
        <taxon>Oxalobacteraceae</taxon>
        <taxon>Oxalicibacterium</taxon>
    </lineage>
</organism>
<evidence type="ECO:0000256" key="7">
    <source>
        <dbReference type="ARBA" id="ARBA00023136"/>
    </source>
</evidence>
<feature type="transmembrane region" description="Helical" evidence="8">
    <location>
        <begin position="232"/>
        <end position="254"/>
    </location>
</feature>
<evidence type="ECO:0000256" key="2">
    <source>
        <dbReference type="ARBA" id="ARBA00022475"/>
    </source>
</evidence>
<feature type="transmembrane region" description="Helical" evidence="8">
    <location>
        <begin position="414"/>
        <end position="435"/>
    </location>
</feature>
<reference evidence="9" key="2">
    <citation type="submission" date="2020-09" db="EMBL/GenBank/DDBJ databases">
        <authorList>
            <person name="Sun Q."/>
            <person name="Sedlacek I."/>
        </authorList>
    </citation>
    <scope>NUCLEOTIDE SEQUENCE</scope>
    <source>
        <strain evidence="9">CCM 7664</strain>
    </source>
</reference>
<sequence length="576" mass="64180">MKPVRLPASATLALPRWALFALCLLYILPGLIGRDPWKPDDATGFGIMWTMAHGSLADWLAPNVAGLPMTEEGPLAFWLGALCIKLFGWLLGEPMAARMAPICFFLLGSASVWYGTYLLGRRSEAQPHKLAFGGQPEPRDFGRTLADGALLIYLGCLGLLVHSHSTTSEALQVSLIAFSLYTTARLFESRSIASAAGFGIVLGLLALTRGWTPSLALWIGVAALASVRERGVLLRLILVALPLATLVSAGWYIAAWLSSTGMPAFEAWMAWNTTQVGTPSLPTFQYFYKNVIWFAWPAWPFAIWAVYAWRRQRESLHITLPLTYFAVLLLLALLNPKGEETLLLPLLPMLAMLAAFGLPTMKRGAINAVDWFSVMTLTTCAVFIWIGWIAKQTGWPAKLAQNAFKIAPGFKPEFSLLTFLFAAAATAAWIWIVYWRVSRRPSVLWRAVVLSSGGIILCWLLLMTLWLPWGNYIKSYATVAHDISAQLPSVKRCVATDVGSSQRASFAYFGKIRFAGPDERNCDYLLLQDHHRGNQSPKVKTYEGKQWQLIWLGRRASDKDERFRLYRRIYGDRAEP</sequence>
<name>A0A8J3F5Y5_9BURK</name>
<dbReference type="RefSeq" id="WP_188420134.1">
    <property type="nucleotide sequence ID" value="NZ_BMDP01000002.1"/>
</dbReference>
<evidence type="ECO:0000256" key="6">
    <source>
        <dbReference type="ARBA" id="ARBA00022989"/>
    </source>
</evidence>
<dbReference type="Proteomes" id="UP000627205">
    <property type="component" value="Unassembled WGS sequence"/>
</dbReference>
<dbReference type="AlphaFoldDB" id="A0A8J3F5Y5"/>
<feature type="transmembrane region" description="Helical" evidence="8">
    <location>
        <begin position="371"/>
        <end position="390"/>
    </location>
</feature>
<reference evidence="9" key="1">
    <citation type="journal article" date="2014" name="Int. J. Syst. Evol. Microbiol.">
        <title>Complete genome sequence of Corynebacterium casei LMG S-19264T (=DSM 44701T), isolated from a smear-ripened cheese.</title>
        <authorList>
            <consortium name="US DOE Joint Genome Institute (JGI-PGF)"/>
            <person name="Walter F."/>
            <person name="Albersmeier A."/>
            <person name="Kalinowski J."/>
            <person name="Ruckert C."/>
        </authorList>
    </citation>
    <scope>NUCLEOTIDE SEQUENCE</scope>
    <source>
        <strain evidence="9">CCM 7664</strain>
    </source>
</reference>
<comment type="subcellular location">
    <subcellularLocation>
        <location evidence="1">Cell membrane</location>
        <topology evidence="1">Multi-pass membrane protein</topology>
    </subcellularLocation>
</comment>
<keyword evidence="6 8" id="KW-1133">Transmembrane helix</keyword>
<keyword evidence="3" id="KW-0328">Glycosyltransferase</keyword>
<feature type="transmembrane region" description="Helical" evidence="8">
    <location>
        <begin position="341"/>
        <end position="359"/>
    </location>
</feature>
<feature type="transmembrane region" description="Helical" evidence="8">
    <location>
        <begin position="447"/>
        <end position="469"/>
    </location>
</feature>
<keyword evidence="4" id="KW-0808">Transferase</keyword>
<comment type="caution">
    <text evidence="9">The sequence shown here is derived from an EMBL/GenBank/DDBJ whole genome shotgun (WGS) entry which is preliminary data.</text>
</comment>
<dbReference type="PANTHER" id="PTHR33908">
    <property type="entry name" value="MANNOSYLTRANSFERASE YKCB-RELATED"/>
    <property type="match status" value="1"/>
</dbReference>
<feature type="transmembrane region" description="Helical" evidence="8">
    <location>
        <begin position="73"/>
        <end position="92"/>
    </location>
</feature>
<feature type="transmembrane region" description="Helical" evidence="8">
    <location>
        <begin position="12"/>
        <end position="32"/>
    </location>
</feature>
<dbReference type="EMBL" id="BMDP01000002">
    <property type="protein sequence ID" value="GGI54031.1"/>
    <property type="molecule type" value="Genomic_DNA"/>
</dbReference>
<feature type="transmembrane region" description="Helical" evidence="8">
    <location>
        <begin position="141"/>
        <end position="161"/>
    </location>
</feature>
<evidence type="ECO:0008006" key="11">
    <source>
        <dbReference type="Google" id="ProtNLM"/>
    </source>
</evidence>
<dbReference type="GO" id="GO:0005886">
    <property type="term" value="C:plasma membrane"/>
    <property type="evidence" value="ECO:0007669"/>
    <property type="project" value="UniProtKB-SubCell"/>
</dbReference>
<feature type="transmembrane region" description="Helical" evidence="8">
    <location>
        <begin position="291"/>
        <end position="309"/>
    </location>
</feature>
<gene>
    <name evidence="9" type="ORF">GCM10011430_12050</name>
</gene>
<feature type="transmembrane region" description="Helical" evidence="8">
    <location>
        <begin position="192"/>
        <end position="211"/>
    </location>
</feature>
<evidence type="ECO:0000256" key="1">
    <source>
        <dbReference type="ARBA" id="ARBA00004651"/>
    </source>
</evidence>
<dbReference type="PANTHER" id="PTHR33908:SF11">
    <property type="entry name" value="MEMBRANE PROTEIN"/>
    <property type="match status" value="1"/>
</dbReference>
<protein>
    <recommendedName>
        <fullName evidence="11">Glycosyltransferase</fullName>
    </recommendedName>
</protein>
<evidence type="ECO:0000256" key="4">
    <source>
        <dbReference type="ARBA" id="ARBA00022679"/>
    </source>
</evidence>
<evidence type="ECO:0000256" key="3">
    <source>
        <dbReference type="ARBA" id="ARBA00022676"/>
    </source>
</evidence>